<gene>
    <name evidence="1" type="ORF">K1T71_005048</name>
</gene>
<name>A0ACC1D641_9NEOP</name>
<organism evidence="1 2">
    <name type="scientific">Dendrolimus kikuchii</name>
    <dbReference type="NCBI Taxonomy" id="765133"/>
    <lineage>
        <taxon>Eukaryota</taxon>
        <taxon>Metazoa</taxon>
        <taxon>Ecdysozoa</taxon>
        <taxon>Arthropoda</taxon>
        <taxon>Hexapoda</taxon>
        <taxon>Insecta</taxon>
        <taxon>Pterygota</taxon>
        <taxon>Neoptera</taxon>
        <taxon>Endopterygota</taxon>
        <taxon>Lepidoptera</taxon>
        <taxon>Glossata</taxon>
        <taxon>Ditrysia</taxon>
        <taxon>Bombycoidea</taxon>
        <taxon>Lasiocampidae</taxon>
        <taxon>Dendrolimus</taxon>
    </lineage>
</organism>
<accession>A0ACC1D641</accession>
<proteinExistence type="predicted"/>
<protein>
    <submittedName>
        <fullName evidence="1">Uncharacterized protein</fullName>
    </submittedName>
</protein>
<dbReference type="Proteomes" id="UP000824533">
    <property type="component" value="Linkage Group LG08"/>
</dbReference>
<evidence type="ECO:0000313" key="2">
    <source>
        <dbReference type="Proteomes" id="UP000824533"/>
    </source>
</evidence>
<reference evidence="1 2" key="1">
    <citation type="journal article" date="2021" name="Front. Genet.">
        <title>Chromosome-Level Genome Assembly Reveals Significant Gene Expansion in the Toll and IMD Signaling Pathways of Dendrolimus kikuchii.</title>
        <authorList>
            <person name="Zhou J."/>
            <person name="Wu P."/>
            <person name="Xiong Z."/>
            <person name="Liu N."/>
            <person name="Zhao N."/>
            <person name="Ji M."/>
            <person name="Qiu Y."/>
            <person name="Yang B."/>
        </authorList>
    </citation>
    <scope>NUCLEOTIDE SEQUENCE [LARGE SCALE GENOMIC DNA]</scope>
    <source>
        <strain evidence="1">Ann1</strain>
    </source>
</reference>
<sequence length="304" mass="35775">MKIFNKLPKMSVQKEYEKHTEIKPEDIENVQLWLEEQPHLPREHITDLDLILAYHSRDCNIEQAKQVIDLNYTLRGLLTFYSNREVDNCLERALQTWLVTPLSTNTKEGYRPIYCQLLDTNLNKFVYSDVVRAFVMIVDLWQYEEGTVPGVAIMLNMDKVSISHISRMELNVAQQFLYFLQEAMFIQLKEFHFVNAPHYINTLLDMIRPFLRKEMLDKIKVHYVGSNSLEEYLPLHALPKEAGGNYKDGLILRDEILSKLKANRKFFEEDYKKRVDESKRPGGPKSLSTFFTSVEETFKNLEID</sequence>
<evidence type="ECO:0000313" key="1">
    <source>
        <dbReference type="EMBL" id="KAJ0179336.1"/>
    </source>
</evidence>
<comment type="caution">
    <text evidence="1">The sequence shown here is derived from an EMBL/GenBank/DDBJ whole genome shotgun (WGS) entry which is preliminary data.</text>
</comment>
<dbReference type="EMBL" id="CM034394">
    <property type="protein sequence ID" value="KAJ0179336.1"/>
    <property type="molecule type" value="Genomic_DNA"/>
</dbReference>
<keyword evidence="2" id="KW-1185">Reference proteome</keyword>